<gene>
    <name evidence="7" type="ORF">CH238_03810</name>
    <name evidence="6" type="ORF">CLOLEP_03637</name>
</gene>
<reference evidence="7 9" key="3">
    <citation type="submission" date="2017-07" db="EMBL/GenBank/DDBJ databases">
        <title>Prevalence of linear plasmids in Cutibacterium (Propionibacterium) acnes isolates obtained from prostatic tissue.</title>
        <authorList>
            <person name="Davidsson S."/>
            <person name="Carlsson J."/>
            <person name="Molling P."/>
            <person name="Andren O."/>
            <person name="Andersson S.-O."/>
            <person name="Brzuszkiewicz E."/>
            <person name="Poehlein A."/>
            <person name="Al-Zeer M."/>
            <person name="Brinkmann V."/>
            <person name="Scavenius C."/>
            <person name="Nazipi S."/>
            <person name="Soderquist B."/>
            <person name="Bruggemann H."/>
        </authorList>
    </citation>
    <scope>NUCLEOTIDE SEQUENCE [LARGE SCALE GENOMIC DNA]</scope>
    <source>
        <strain evidence="7 9">DSM 753</strain>
    </source>
</reference>
<reference evidence="6 8" key="1">
    <citation type="submission" date="2007-08" db="EMBL/GenBank/DDBJ databases">
        <title>Draft genome sequence of Clostridium leptum (DSM 753).</title>
        <authorList>
            <person name="Sudarsanam P."/>
            <person name="Ley R."/>
            <person name="Guruge J."/>
            <person name="Turnbaugh P.J."/>
            <person name="Mahowald M."/>
            <person name="Liep D."/>
            <person name="Gordon J."/>
        </authorList>
    </citation>
    <scope>NUCLEOTIDE SEQUENCE [LARGE SCALE GENOMIC DNA]</scope>
    <source>
        <strain evidence="6 8">DSM 753</strain>
    </source>
</reference>
<dbReference type="Proteomes" id="UP000003490">
    <property type="component" value="Unassembled WGS sequence"/>
</dbReference>
<dbReference type="eggNOG" id="COG0480">
    <property type="taxonomic scope" value="Bacteria"/>
</dbReference>
<dbReference type="Proteomes" id="UP000220611">
    <property type="component" value="Unassembled WGS sequence"/>
</dbReference>
<dbReference type="Pfam" id="PF03764">
    <property type="entry name" value="EFG_IV"/>
    <property type="match status" value="1"/>
</dbReference>
<dbReference type="CDD" id="cd03711">
    <property type="entry name" value="Tet_C"/>
    <property type="match status" value="1"/>
</dbReference>
<dbReference type="Gene3D" id="3.30.230.10">
    <property type="match status" value="1"/>
</dbReference>
<protein>
    <submittedName>
        <fullName evidence="6 7">Elongation factor G</fullName>
    </submittedName>
</protein>
<dbReference type="InterPro" id="IPR000795">
    <property type="entry name" value="T_Tr_GTP-bd_dom"/>
</dbReference>
<dbReference type="InterPro" id="IPR005517">
    <property type="entry name" value="Transl_elong_EFG/EF2_IV"/>
</dbReference>
<dbReference type="Gene3D" id="3.30.70.240">
    <property type="match status" value="1"/>
</dbReference>
<dbReference type="SUPFAM" id="SSF54980">
    <property type="entry name" value="EF-G C-terminal domain-like"/>
    <property type="match status" value="2"/>
</dbReference>
<dbReference type="GO" id="GO:0003746">
    <property type="term" value="F:translation elongation factor activity"/>
    <property type="evidence" value="ECO:0007669"/>
    <property type="project" value="UniProtKB-KW"/>
</dbReference>
<dbReference type="Gene3D" id="3.30.70.870">
    <property type="entry name" value="Elongation Factor G (Translational Gtpase), domain 3"/>
    <property type="match status" value="1"/>
</dbReference>
<dbReference type="InterPro" id="IPR027417">
    <property type="entry name" value="P-loop_NTPase"/>
</dbReference>
<keyword evidence="1" id="KW-0547">Nucleotide-binding</keyword>
<keyword evidence="9" id="KW-1185">Reference proteome</keyword>
<evidence type="ECO:0000256" key="1">
    <source>
        <dbReference type="ARBA" id="ARBA00022741"/>
    </source>
</evidence>
<dbReference type="InterPro" id="IPR035647">
    <property type="entry name" value="EFG_III/V"/>
</dbReference>
<dbReference type="PROSITE" id="PS51722">
    <property type="entry name" value="G_TR_2"/>
    <property type="match status" value="1"/>
</dbReference>
<dbReference type="InterPro" id="IPR000640">
    <property type="entry name" value="EFG_V-like"/>
</dbReference>
<dbReference type="EMBL" id="ABCB02000021">
    <property type="protein sequence ID" value="EDO59587.1"/>
    <property type="molecule type" value="Genomic_DNA"/>
</dbReference>
<reference evidence="6 8" key="2">
    <citation type="submission" date="2007-08" db="EMBL/GenBank/DDBJ databases">
        <authorList>
            <person name="Fulton L."/>
            <person name="Clifton S."/>
            <person name="Fulton B."/>
            <person name="Xu J."/>
            <person name="Minx P."/>
            <person name="Pepin K.H."/>
            <person name="Johnson M."/>
            <person name="Thiruvilangam P."/>
            <person name="Bhonagiri V."/>
            <person name="Nash W.E."/>
            <person name="Wang C."/>
            <person name="Mardis E.R."/>
            <person name="Wilson R.K."/>
        </authorList>
    </citation>
    <scope>NUCLEOTIDE SEQUENCE [LARGE SCALE GENOMIC DNA]</scope>
    <source>
        <strain evidence="6 8">DSM 753</strain>
    </source>
</reference>
<evidence type="ECO:0000313" key="8">
    <source>
        <dbReference type="Proteomes" id="UP000003490"/>
    </source>
</evidence>
<dbReference type="SMART" id="SM00838">
    <property type="entry name" value="EFG_C"/>
    <property type="match status" value="1"/>
</dbReference>
<dbReference type="AlphaFoldDB" id="A7VYF9"/>
<dbReference type="GO" id="GO:0046677">
    <property type="term" value="P:response to antibiotic"/>
    <property type="evidence" value="ECO:0007669"/>
    <property type="project" value="UniProtKB-KW"/>
</dbReference>
<dbReference type="Gene3D" id="3.40.50.300">
    <property type="entry name" value="P-loop containing nucleotide triphosphate hydrolases"/>
    <property type="match status" value="1"/>
</dbReference>
<dbReference type="GO" id="GO:0032790">
    <property type="term" value="P:ribosome disassembly"/>
    <property type="evidence" value="ECO:0007669"/>
    <property type="project" value="TreeGrafter"/>
</dbReference>
<sequence length="714" mass="80624">MCRGFGGTGLDRGRQIYSRNARRKSGPRARWERLPFRSAVAKAGRFFYNEYMGKRKLEKSRRRPGGRGMRKTIGILAHVDAGKTTLSEAVLYHGKAIRAKGRVDYRDSFLDADAVEKQRGITVFSGQAAFSLGENQYYLVDTPGHADFAGEMERTLGVLDYAVLVVSAADGVQGHTATLWRLLEKNQIPVFFFLNKMDQPGADGEKSLAELREQLSPDIYWFPEEGLEAAAEDLAALDENLLERYLETGYDEKLWYGRTAELIRSRRVFPCFSGSALNDQGVIEFLEQMDRLTKTEYEAKRDEPFCGRVYQVRHDEKGNRVSFLKVLSGALTVKDEVATLDGPQKIDELRHYQGLKFQTGKTAAAGSLCGVTGLTVKPGEQIGEAPCRPRLETTPALTAKVEYGEGVPAKTVLEEFKLLEAEEPLLNVSWEERLEEIRVHILGTVQLEILQELMAERFRRKIRFGECQVSYRETIGNTVLGCGHFEPLRHYAEVHLALSPGKRGSGITFESKCPFDQLDRSYQNLIRTHVFERELRGVLIGAPLTDVRVTLLAGKAHEKHTEGGDFREAVYRALRQGLMQAESILLEPWYAFRIQADSRQLGRILSDIQRLQGVFEPPRQQENRVTVNGRGPAAGFINYSRELAAFTKGKGMFSFRFDGYEPCQNQEELAARFSYDPEADLEYTPDSVFCSHGAGYPVKWHQAREHMHLKVSLP</sequence>
<dbReference type="PANTHER" id="PTHR43261">
    <property type="entry name" value="TRANSLATION ELONGATION FACTOR G-RELATED"/>
    <property type="match status" value="1"/>
</dbReference>
<dbReference type="Pfam" id="PF00009">
    <property type="entry name" value="GTP_EFTU"/>
    <property type="match status" value="1"/>
</dbReference>
<dbReference type="SMART" id="SM00889">
    <property type="entry name" value="EFG_IV"/>
    <property type="match status" value="1"/>
</dbReference>
<dbReference type="NCBIfam" id="TIGR00231">
    <property type="entry name" value="small_GTP"/>
    <property type="match status" value="1"/>
</dbReference>
<dbReference type="SUPFAM" id="SSF54211">
    <property type="entry name" value="Ribosomal protein S5 domain 2-like"/>
    <property type="match status" value="1"/>
</dbReference>
<evidence type="ECO:0000256" key="2">
    <source>
        <dbReference type="ARBA" id="ARBA00022917"/>
    </source>
</evidence>
<keyword evidence="6" id="KW-0251">Elongation factor</keyword>
<keyword evidence="4" id="KW-0046">Antibiotic resistance</keyword>
<feature type="domain" description="Tr-type G" evidence="5">
    <location>
        <begin position="68"/>
        <end position="298"/>
    </location>
</feature>
<dbReference type="EMBL" id="NOXF01000002">
    <property type="protein sequence ID" value="PEQ25172.1"/>
    <property type="molecule type" value="Genomic_DNA"/>
</dbReference>
<dbReference type="GO" id="GO:0003924">
    <property type="term" value="F:GTPase activity"/>
    <property type="evidence" value="ECO:0007669"/>
    <property type="project" value="InterPro"/>
</dbReference>
<dbReference type="Pfam" id="PF00679">
    <property type="entry name" value="EFG_C"/>
    <property type="match status" value="1"/>
</dbReference>
<dbReference type="PRINTS" id="PR00315">
    <property type="entry name" value="ELONGATNFCT"/>
</dbReference>
<evidence type="ECO:0000313" key="7">
    <source>
        <dbReference type="EMBL" id="PEQ25172.1"/>
    </source>
</evidence>
<dbReference type="HOGENOM" id="CLU_002794_5_1_9"/>
<dbReference type="PRINTS" id="PR01037">
    <property type="entry name" value="TCRTETOQM"/>
</dbReference>
<dbReference type="SUPFAM" id="SSF50447">
    <property type="entry name" value="Translation proteins"/>
    <property type="match status" value="1"/>
</dbReference>
<dbReference type="SUPFAM" id="SSF52540">
    <property type="entry name" value="P-loop containing nucleoside triphosphate hydrolases"/>
    <property type="match status" value="1"/>
</dbReference>
<evidence type="ECO:0000259" key="5">
    <source>
        <dbReference type="PROSITE" id="PS51722"/>
    </source>
</evidence>
<dbReference type="GO" id="GO:0005525">
    <property type="term" value="F:GTP binding"/>
    <property type="evidence" value="ECO:0007669"/>
    <property type="project" value="UniProtKB-KW"/>
</dbReference>
<keyword evidence="3" id="KW-0342">GTP-binding</keyword>
<evidence type="ECO:0000256" key="3">
    <source>
        <dbReference type="ARBA" id="ARBA00023134"/>
    </source>
</evidence>
<evidence type="ECO:0000256" key="4">
    <source>
        <dbReference type="ARBA" id="ARBA00023251"/>
    </source>
</evidence>
<accession>A7VYF9</accession>
<dbReference type="Gene3D" id="2.40.30.10">
    <property type="entry name" value="Translation factors"/>
    <property type="match status" value="1"/>
</dbReference>
<dbReference type="InterPro" id="IPR009000">
    <property type="entry name" value="Transl_B-barrel_sf"/>
</dbReference>
<organism evidence="6 8">
    <name type="scientific">[Clostridium] leptum DSM 753</name>
    <dbReference type="NCBI Taxonomy" id="428125"/>
    <lineage>
        <taxon>Bacteria</taxon>
        <taxon>Bacillati</taxon>
        <taxon>Bacillota</taxon>
        <taxon>Clostridia</taxon>
        <taxon>Eubacteriales</taxon>
        <taxon>Oscillospiraceae</taxon>
        <taxon>Oscillospiraceae incertae sedis</taxon>
    </lineage>
</organism>
<evidence type="ECO:0000313" key="9">
    <source>
        <dbReference type="Proteomes" id="UP000220611"/>
    </source>
</evidence>
<dbReference type="PANTHER" id="PTHR43261:SF1">
    <property type="entry name" value="RIBOSOME-RELEASING FACTOR 2, MITOCHONDRIAL"/>
    <property type="match status" value="1"/>
</dbReference>
<proteinExistence type="predicted"/>
<dbReference type="InterPro" id="IPR014721">
    <property type="entry name" value="Ribsml_uS5_D2-typ_fold_subgr"/>
</dbReference>
<comment type="caution">
    <text evidence="6">The sequence shown here is derived from an EMBL/GenBank/DDBJ whole genome shotgun (WGS) entry which is preliminary data.</text>
</comment>
<name>A7VYF9_9FIRM</name>
<dbReference type="InterPro" id="IPR005225">
    <property type="entry name" value="Small_GTP-bd"/>
</dbReference>
<dbReference type="InterPro" id="IPR020568">
    <property type="entry name" value="Ribosomal_Su5_D2-typ_SF"/>
</dbReference>
<evidence type="ECO:0000313" key="6">
    <source>
        <dbReference type="EMBL" id="EDO59587.1"/>
    </source>
</evidence>
<dbReference type="InterPro" id="IPR035650">
    <property type="entry name" value="Tet_C"/>
</dbReference>
<keyword evidence="2" id="KW-0648">Protein biosynthesis</keyword>